<protein>
    <submittedName>
        <fullName evidence="2">Uncharacterized protein</fullName>
    </submittedName>
</protein>
<name>A0A8X6G8B4_TRICU</name>
<sequence>MNLPIITKDNVKLLRAKEADSSINAISSRNKEDDQEGSSRRKSNPVWKIQSLFISTSRVKRRRTSPVSEDPVTVHLEELQTTTDKTHLGGQVLISFAADNMSMKGKSRPEGQMYTPYRTDSESQEVIGRTNSHLTRARGVELTRSGRSRFRPYQRRSSKEAAMEGFSNEEKHQFVL</sequence>
<dbReference type="AlphaFoldDB" id="A0A8X6G8B4"/>
<gene>
    <name evidence="2" type="ORF">TNCT_225921</name>
</gene>
<organism evidence="2 3">
    <name type="scientific">Trichonephila clavata</name>
    <name type="common">Joro spider</name>
    <name type="synonym">Nephila clavata</name>
    <dbReference type="NCBI Taxonomy" id="2740835"/>
    <lineage>
        <taxon>Eukaryota</taxon>
        <taxon>Metazoa</taxon>
        <taxon>Ecdysozoa</taxon>
        <taxon>Arthropoda</taxon>
        <taxon>Chelicerata</taxon>
        <taxon>Arachnida</taxon>
        <taxon>Araneae</taxon>
        <taxon>Araneomorphae</taxon>
        <taxon>Entelegynae</taxon>
        <taxon>Araneoidea</taxon>
        <taxon>Nephilidae</taxon>
        <taxon>Trichonephila</taxon>
    </lineage>
</organism>
<evidence type="ECO:0000256" key="1">
    <source>
        <dbReference type="SAM" id="MobiDB-lite"/>
    </source>
</evidence>
<feature type="region of interest" description="Disordered" evidence="1">
    <location>
        <begin position="18"/>
        <end position="43"/>
    </location>
</feature>
<feature type="region of interest" description="Disordered" evidence="1">
    <location>
        <begin position="139"/>
        <end position="176"/>
    </location>
</feature>
<evidence type="ECO:0000313" key="3">
    <source>
        <dbReference type="Proteomes" id="UP000887116"/>
    </source>
</evidence>
<reference evidence="2" key="1">
    <citation type="submission" date="2020-07" db="EMBL/GenBank/DDBJ databases">
        <title>Multicomponent nature underlies the extraordinary mechanical properties of spider dragline silk.</title>
        <authorList>
            <person name="Kono N."/>
            <person name="Nakamura H."/>
            <person name="Mori M."/>
            <person name="Yoshida Y."/>
            <person name="Ohtoshi R."/>
            <person name="Malay A.D."/>
            <person name="Moran D.A.P."/>
            <person name="Tomita M."/>
            <person name="Numata K."/>
            <person name="Arakawa K."/>
        </authorList>
    </citation>
    <scope>NUCLEOTIDE SEQUENCE</scope>
</reference>
<proteinExistence type="predicted"/>
<dbReference type="EMBL" id="BMAO01004906">
    <property type="protein sequence ID" value="GFQ97808.1"/>
    <property type="molecule type" value="Genomic_DNA"/>
</dbReference>
<feature type="region of interest" description="Disordered" evidence="1">
    <location>
        <begin position="103"/>
        <end position="124"/>
    </location>
</feature>
<accession>A0A8X6G8B4</accession>
<feature type="compositionally biased region" description="Basic residues" evidence="1">
    <location>
        <begin position="146"/>
        <end position="156"/>
    </location>
</feature>
<keyword evidence="3" id="KW-1185">Reference proteome</keyword>
<feature type="compositionally biased region" description="Basic and acidic residues" evidence="1">
    <location>
        <begin position="157"/>
        <end position="176"/>
    </location>
</feature>
<dbReference type="Proteomes" id="UP000887116">
    <property type="component" value="Unassembled WGS sequence"/>
</dbReference>
<evidence type="ECO:0000313" key="2">
    <source>
        <dbReference type="EMBL" id="GFQ97808.1"/>
    </source>
</evidence>
<comment type="caution">
    <text evidence="2">The sequence shown here is derived from an EMBL/GenBank/DDBJ whole genome shotgun (WGS) entry which is preliminary data.</text>
</comment>